<proteinExistence type="predicted"/>
<protein>
    <recommendedName>
        <fullName evidence="3">Sulfotransferase domain-containing protein</fullName>
    </recommendedName>
</protein>
<evidence type="ECO:0008006" key="3">
    <source>
        <dbReference type="Google" id="ProtNLM"/>
    </source>
</evidence>
<dbReference type="SUPFAM" id="SSF52540">
    <property type="entry name" value="P-loop containing nucleoside triphosphate hydrolases"/>
    <property type="match status" value="1"/>
</dbReference>
<name>A0A0S8G5B8_UNCT6</name>
<comment type="caution">
    <text evidence="1">The sequence shown here is derived from an EMBL/GenBank/DDBJ whole genome shotgun (WGS) entry which is preliminary data.</text>
</comment>
<dbReference type="Proteomes" id="UP000051717">
    <property type="component" value="Unassembled WGS sequence"/>
</dbReference>
<organism evidence="1 2">
    <name type="scientific">candidate division TA06 bacterium SM23_40</name>
    <dbReference type="NCBI Taxonomy" id="1703774"/>
    <lineage>
        <taxon>Bacteria</taxon>
        <taxon>Bacteria division TA06</taxon>
    </lineage>
</organism>
<gene>
    <name evidence="1" type="ORF">AMJ82_11225</name>
</gene>
<dbReference type="EMBL" id="LJUI01000146">
    <property type="protein sequence ID" value="KPK67116.1"/>
    <property type="molecule type" value="Genomic_DNA"/>
</dbReference>
<accession>A0A0S8G5B8</accession>
<reference evidence="1 2" key="1">
    <citation type="journal article" date="2015" name="Microbiome">
        <title>Genomic resolution of linkages in carbon, nitrogen, and sulfur cycling among widespread estuary sediment bacteria.</title>
        <authorList>
            <person name="Baker B.J."/>
            <person name="Lazar C.S."/>
            <person name="Teske A.P."/>
            <person name="Dick G.J."/>
        </authorList>
    </citation>
    <scope>NUCLEOTIDE SEQUENCE [LARGE SCALE GENOMIC DNA]</scope>
    <source>
        <strain evidence="1">SM23_40</strain>
    </source>
</reference>
<evidence type="ECO:0000313" key="2">
    <source>
        <dbReference type="Proteomes" id="UP000051717"/>
    </source>
</evidence>
<dbReference type="Gene3D" id="3.40.50.300">
    <property type="entry name" value="P-loop containing nucleotide triphosphate hydrolases"/>
    <property type="match status" value="1"/>
</dbReference>
<dbReference type="InterPro" id="IPR027417">
    <property type="entry name" value="P-loop_NTPase"/>
</dbReference>
<sequence length="256" mass="29591">MRDHIVIGLGTGRCGTKTLSRILGFTHEGRHLPWIYCEPLFQNALSFVREHRGDVGCYWLNYVEPLLQAHPDTKFVCLQRDKESTVKSWRRRMVGRKEFGIYVMYVDPTGRIRAPSMFPDYKGVALDRAAALYWETYYEKARKLEELYPSAFRIYPMDEVLNDKRAQRKMLKFAGMTNAPRVKKRENRGGMHDSEFGNMMADISAEMIEKYDLRPGARMCIKPPLGSRLGELAVKRGVSKSVTEPIMLEFNKGLIK</sequence>
<dbReference type="AlphaFoldDB" id="A0A0S8G5B8"/>
<evidence type="ECO:0000313" key="1">
    <source>
        <dbReference type="EMBL" id="KPK67116.1"/>
    </source>
</evidence>